<keyword evidence="1" id="KW-0175">Coiled coil</keyword>
<reference evidence="2 3" key="1">
    <citation type="submission" date="2016-11" db="EMBL/GenBank/DDBJ databases">
        <title>The macronuclear genome of Stentor coeruleus: a giant cell with tiny introns.</title>
        <authorList>
            <person name="Slabodnick M."/>
            <person name="Ruby J.G."/>
            <person name="Reiff S.B."/>
            <person name="Swart E.C."/>
            <person name="Gosai S."/>
            <person name="Prabakaran S."/>
            <person name="Witkowska E."/>
            <person name="Larue G.E."/>
            <person name="Fisher S."/>
            <person name="Freeman R.M."/>
            <person name="Gunawardena J."/>
            <person name="Chu W."/>
            <person name="Stover N.A."/>
            <person name="Gregory B.D."/>
            <person name="Nowacki M."/>
            <person name="Derisi J."/>
            <person name="Roy S.W."/>
            <person name="Marshall W.F."/>
            <person name="Sood P."/>
        </authorList>
    </citation>
    <scope>NUCLEOTIDE SEQUENCE [LARGE SCALE GENOMIC DNA]</scope>
    <source>
        <strain evidence="2">WM001</strain>
    </source>
</reference>
<gene>
    <name evidence="2" type="ORF">SteCoe_34230</name>
</gene>
<feature type="coiled-coil region" evidence="1">
    <location>
        <begin position="70"/>
        <end position="97"/>
    </location>
</feature>
<evidence type="ECO:0000313" key="2">
    <source>
        <dbReference type="EMBL" id="OMJ68354.1"/>
    </source>
</evidence>
<sequence length="276" mass="32107">MFELSEKKRKNSIEADQLYINSKTIDISDLKKIDKDFEENSECKGITNTQSPGQKQKIQAVFRYRLKGVMDEVKKELESIDQDNKSLRLQLRKAKKHLIFRMRSHNERPPGTPRSIKFQPVCSSRSYKTNEEKRTSTAGMSTARESINFIDHNKQTLYNITTLSPRPVSDNKWVRKMRKPAQFHKFTSSDFGYTGPTSVENIFLEPREKDATFKSTWKSKPDTSVNINLLNFSEFDGEVIVNPNYNYCDSCMKGTSPLVLRGRNLRPRLKIRSKFF</sequence>
<dbReference type="Proteomes" id="UP000187209">
    <property type="component" value="Unassembled WGS sequence"/>
</dbReference>
<evidence type="ECO:0000256" key="1">
    <source>
        <dbReference type="SAM" id="Coils"/>
    </source>
</evidence>
<protein>
    <submittedName>
        <fullName evidence="2">Uncharacterized protein</fullName>
    </submittedName>
</protein>
<dbReference type="OrthoDB" id="10647929at2759"/>
<evidence type="ECO:0000313" key="3">
    <source>
        <dbReference type="Proteomes" id="UP000187209"/>
    </source>
</evidence>
<organism evidence="2 3">
    <name type="scientific">Stentor coeruleus</name>
    <dbReference type="NCBI Taxonomy" id="5963"/>
    <lineage>
        <taxon>Eukaryota</taxon>
        <taxon>Sar</taxon>
        <taxon>Alveolata</taxon>
        <taxon>Ciliophora</taxon>
        <taxon>Postciliodesmatophora</taxon>
        <taxon>Heterotrichea</taxon>
        <taxon>Heterotrichida</taxon>
        <taxon>Stentoridae</taxon>
        <taxon>Stentor</taxon>
    </lineage>
</organism>
<accession>A0A1R2AUZ1</accession>
<dbReference type="EMBL" id="MPUH01001345">
    <property type="protein sequence ID" value="OMJ68354.1"/>
    <property type="molecule type" value="Genomic_DNA"/>
</dbReference>
<keyword evidence="3" id="KW-1185">Reference proteome</keyword>
<comment type="caution">
    <text evidence="2">The sequence shown here is derived from an EMBL/GenBank/DDBJ whole genome shotgun (WGS) entry which is preliminary data.</text>
</comment>
<name>A0A1R2AUZ1_9CILI</name>
<proteinExistence type="predicted"/>
<dbReference type="AlphaFoldDB" id="A0A1R2AUZ1"/>